<evidence type="ECO:0000259" key="3">
    <source>
        <dbReference type="Pfam" id="PF17754"/>
    </source>
</evidence>
<dbReference type="EMBL" id="JBIAZU010000001">
    <property type="protein sequence ID" value="MFF5287914.1"/>
    <property type="molecule type" value="Genomic_DNA"/>
</dbReference>
<sequence length="197" mass="21336">MNARSDRYRDETRLDLALAAFAQAKRAGLASVRVPRVAEAAGVSTRTFNNYFASKEQAIAWLGGRHAGGIAVALAERPAGEPIGTSLVEAVLSQYRPPQVEGLPPEFLRDFRALVADEPALQGEYLRAMAAAERDLGDVIEKRVPSLGTLRARVLAGVVFGAERAAVRYWMQARAGRLVDVVREALEPALAGWEQTP</sequence>
<reference evidence="4 5" key="1">
    <citation type="submission" date="2024-10" db="EMBL/GenBank/DDBJ databases">
        <title>The Natural Products Discovery Center: Release of the First 8490 Sequenced Strains for Exploring Actinobacteria Biosynthetic Diversity.</title>
        <authorList>
            <person name="Kalkreuter E."/>
            <person name="Kautsar S.A."/>
            <person name="Yang D."/>
            <person name="Bader C.D."/>
            <person name="Teijaro C.N."/>
            <person name="Fluegel L."/>
            <person name="Davis C.M."/>
            <person name="Simpson J.R."/>
            <person name="Lauterbach L."/>
            <person name="Steele A.D."/>
            <person name="Gui C."/>
            <person name="Meng S."/>
            <person name="Li G."/>
            <person name="Viehrig K."/>
            <person name="Ye F."/>
            <person name="Su P."/>
            <person name="Kiefer A.F."/>
            <person name="Nichols A."/>
            <person name="Cepeda A.J."/>
            <person name="Yan W."/>
            <person name="Fan B."/>
            <person name="Jiang Y."/>
            <person name="Adhikari A."/>
            <person name="Zheng C.-J."/>
            <person name="Schuster L."/>
            <person name="Cowan T.M."/>
            <person name="Smanski M.J."/>
            <person name="Chevrette M.G."/>
            <person name="De Carvalho L.P.S."/>
            <person name="Shen B."/>
        </authorList>
    </citation>
    <scope>NUCLEOTIDE SEQUENCE [LARGE SCALE GENOMIC DNA]</scope>
    <source>
        <strain evidence="4 5">NPDC000087</strain>
    </source>
</reference>
<protein>
    <submittedName>
        <fullName evidence="4">TetR/AcrR family transcriptional regulator</fullName>
    </submittedName>
</protein>
<dbReference type="Gene3D" id="1.10.10.60">
    <property type="entry name" value="Homeodomain-like"/>
    <property type="match status" value="1"/>
</dbReference>
<name>A0ABW6W3N2_9ACTN</name>
<dbReference type="InterPro" id="IPR041347">
    <property type="entry name" value="MftR_C"/>
</dbReference>
<dbReference type="InterPro" id="IPR009057">
    <property type="entry name" value="Homeodomain-like_sf"/>
</dbReference>
<keyword evidence="1" id="KW-0238">DNA-binding</keyword>
<keyword evidence="5" id="KW-1185">Reference proteome</keyword>
<dbReference type="InterPro" id="IPR001647">
    <property type="entry name" value="HTH_TetR"/>
</dbReference>
<dbReference type="RefSeq" id="WP_020516423.1">
    <property type="nucleotide sequence ID" value="NZ_JBIAZU010000001.1"/>
</dbReference>
<gene>
    <name evidence="4" type="ORF">ACFY35_00650</name>
</gene>
<evidence type="ECO:0000256" key="1">
    <source>
        <dbReference type="ARBA" id="ARBA00023125"/>
    </source>
</evidence>
<organism evidence="4 5">
    <name type="scientific">Paractinoplanes globisporus</name>
    <dbReference type="NCBI Taxonomy" id="113565"/>
    <lineage>
        <taxon>Bacteria</taxon>
        <taxon>Bacillati</taxon>
        <taxon>Actinomycetota</taxon>
        <taxon>Actinomycetes</taxon>
        <taxon>Micromonosporales</taxon>
        <taxon>Micromonosporaceae</taxon>
        <taxon>Paractinoplanes</taxon>
    </lineage>
</organism>
<evidence type="ECO:0000259" key="2">
    <source>
        <dbReference type="Pfam" id="PF00440"/>
    </source>
</evidence>
<evidence type="ECO:0000313" key="4">
    <source>
        <dbReference type="EMBL" id="MFF5287914.1"/>
    </source>
</evidence>
<feature type="domain" description="MftR C-terminal" evidence="3">
    <location>
        <begin position="108"/>
        <end position="188"/>
    </location>
</feature>
<comment type="caution">
    <text evidence="4">The sequence shown here is derived from an EMBL/GenBank/DDBJ whole genome shotgun (WGS) entry which is preliminary data.</text>
</comment>
<dbReference type="SUPFAM" id="SSF46689">
    <property type="entry name" value="Homeodomain-like"/>
    <property type="match status" value="1"/>
</dbReference>
<dbReference type="Gene3D" id="1.10.357.10">
    <property type="entry name" value="Tetracycline Repressor, domain 2"/>
    <property type="match status" value="1"/>
</dbReference>
<dbReference type="Proteomes" id="UP001602245">
    <property type="component" value="Unassembled WGS sequence"/>
</dbReference>
<accession>A0ABW6W3N2</accession>
<feature type="domain" description="HTH tetR-type" evidence="2">
    <location>
        <begin position="19"/>
        <end position="57"/>
    </location>
</feature>
<proteinExistence type="predicted"/>
<dbReference type="Pfam" id="PF17754">
    <property type="entry name" value="TetR_C_14"/>
    <property type="match status" value="1"/>
</dbReference>
<evidence type="ECO:0000313" key="5">
    <source>
        <dbReference type="Proteomes" id="UP001602245"/>
    </source>
</evidence>
<dbReference type="Pfam" id="PF00440">
    <property type="entry name" value="TetR_N"/>
    <property type="match status" value="1"/>
</dbReference>